<dbReference type="Gene3D" id="1.10.10.10">
    <property type="entry name" value="Winged helix-like DNA-binding domain superfamily/Winged helix DNA-binding domain"/>
    <property type="match status" value="1"/>
</dbReference>
<comment type="similarity">
    <text evidence="1">Belongs to the sigma-70 factor family. ECF subfamily.</text>
</comment>
<dbReference type="InterPro" id="IPR036388">
    <property type="entry name" value="WH-like_DNA-bd_sf"/>
</dbReference>
<dbReference type="SUPFAM" id="SSF88946">
    <property type="entry name" value="Sigma2 domain of RNA polymerase sigma factors"/>
    <property type="match status" value="1"/>
</dbReference>
<dbReference type="InterPro" id="IPR013325">
    <property type="entry name" value="RNA_pol_sigma_r2"/>
</dbReference>
<dbReference type="InterPro" id="IPR007627">
    <property type="entry name" value="RNA_pol_sigma70_r2"/>
</dbReference>
<keyword evidence="8" id="KW-1185">Reference proteome</keyword>
<evidence type="ECO:0000259" key="6">
    <source>
        <dbReference type="Pfam" id="PF08281"/>
    </source>
</evidence>
<evidence type="ECO:0000256" key="2">
    <source>
        <dbReference type="ARBA" id="ARBA00023015"/>
    </source>
</evidence>
<evidence type="ECO:0000256" key="3">
    <source>
        <dbReference type="ARBA" id="ARBA00023082"/>
    </source>
</evidence>
<dbReference type="Pfam" id="PF08281">
    <property type="entry name" value="Sigma70_r4_2"/>
    <property type="match status" value="1"/>
</dbReference>
<dbReference type="InterPro" id="IPR039425">
    <property type="entry name" value="RNA_pol_sigma-70-like"/>
</dbReference>
<dbReference type="PANTHER" id="PTHR43133">
    <property type="entry name" value="RNA POLYMERASE ECF-TYPE SIGMA FACTO"/>
    <property type="match status" value="1"/>
</dbReference>
<keyword evidence="3" id="KW-0731">Sigma factor</keyword>
<dbReference type="Proteomes" id="UP000646484">
    <property type="component" value="Unassembled WGS sequence"/>
</dbReference>
<proteinExistence type="inferred from homology"/>
<comment type="caution">
    <text evidence="7">The sequence shown here is derived from an EMBL/GenBank/DDBJ whole genome shotgun (WGS) entry which is preliminary data.</text>
</comment>
<evidence type="ECO:0000313" key="8">
    <source>
        <dbReference type="Proteomes" id="UP000646484"/>
    </source>
</evidence>
<dbReference type="Gene3D" id="1.10.1740.10">
    <property type="match status" value="1"/>
</dbReference>
<keyword evidence="4" id="KW-0804">Transcription</keyword>
<protein>
    <submittedName>
        <fullName evidence="7">Sigma-70 family RNA polymerase sigma factor</fullName>
    </submittedName>
</protein>
<dbReference type="Pfam" id="PF04542">
    <property type="entry name" value="Sigma70_r2"/>
    <property type="match status" value="1"/>
</dbReference>
<dbReference type="EMBL" id="JACOOH010000007">
    <property type="protein sequence ID" value="MBC5622664.1"/>
    <property type="molecule type" value="Genomic_DNA"/>
</dbReference>
<dbReference type="SUPFAM" id="SSF88659">
    <property type="entry name" value="Sigma3 and sigma4 domains of RNA polymerase sigma factors"/>
    <property type="match status" value="1"/>
</dbReference>
<organism evidence="7 8">
    <name type="scientific">Butyricimonas hominis</name>
    <dbReference type="NCBI Taxonomy" id="2763032"/>
    <lineage>
        <taxon>Bacteria</taxon>
        <taxon>Pseudomonadati</taxon>
        <taxon>Bacteroidota</taxon>
        <taxon>Bacteroidia</taxon>
        <taxon>Bacteroidales</taxon>
        <taxon>Odoribacteraceae</taxon>
        <taxon>Butyricimonas</taxon>
    </lineage>
</organism>
<dbReference type="InterPro" id="IPR013324">
    <property type="entry name" value="RNA_pol_sigma_r3/r4-like"/>
</dbReference>
<keyword evidence="2" id="KW-0805">Transcription regulation</keyword>
<dbReference type="NCBIfam" id="TIGR02937">
    <property type="entry name" value="sigma70-ECF"/>
    <property type="match status" value="1"/>
</dbReference>
<feature type="domain" description="RNA polymerase sigma factor 70 region 4 type 2" evidence="6">
    <location>
        <begin position="115"/>
        <end position="167"/>
    </location>
</feature>
<evidence type="ECO:0000256" key="1">
    <source>
        <dbReference type="ARBA" id="ARBA00010641"/>
    </source>
</evidence>
<evidence type="ECO:0000256" key="4">
    <source>
        <dbReference type="ARBA" id="ARBA00023163"/>
    </source>
</evidence>
<reference evidence="7 8" key="1">
    <citation type="submission" date="2020-08" db="EMBL/GenBank/DDBJ databases">
        <title>Genome public.</title>
        <authorList>
            <person name="Liu C."/>
            <person name="Sun Q."/>
        </authorList>
    </citation>
    <scope>NUCLEOTIDE SEQUENCE [LARGE SCALE GENOMIC DNA]</scope>
    <source>
        <strain evidence="7 8">NSJ-56</strain>
    </source>
</reference>
<gene>
    <name evidence="7" type="ORF">H8S64_16345</name>
</gene>
<feature type="domain" description="RNA polymerase sigma-70 region 2" evidence="5">
    <location>
        <begin position="20"/>
        <end position="85"/>
    </location>
</feature>
<name>A0ABR7D455_9BACT</name>
<accession>A0ABR7D455</accession>
<dbReference type="PANTHER" id="PTHR43133:SF46">
    <property type="entry name" value="RNA POLYMERASE SIGMA-70 FACTOR ECF SUBFAMILY"/>
    <property type="match status" value="1"/>
</dbReference>
<sequence length="187" mass="22054">MMEDTEKKLILTQSVYKEIFMEYYKPLCLFAGKMLSCDEDAEDMVHNVFLAIWEKKMSFIDKSHLKAYLFQAVYNQSLTFIRRRNFTIRLQGGEGEERADDNNYLKQRIETEVFLEILKAIDQLPAHRKEIFKLSYIDGLKVSEVAEKLHIAEETVRSQRVKARKQLQVILKDLFPLCCLLFLSEIC</sequence>
<dbReference type="RefSeq" id="WP_099289866.1">
    <property type="nucleotide sequence ID" value="NZ_JACOOH010000007.1"/>
</dbReference>
<dbReference type="InterPro" id="IPR013249">
    <property type="entry name" value="RNA_pol_sigma70_r4_t2"/>
</dbReference>
<dbReference type="CDD" id="cd06171">
    <property type="entry name" value="Sigma70_r4"/>
    <property type="match status" value="1"/>
</dbReference>
<evidence type="ECO:0000313" key="7">
    <source>
        <dbReference type="EMBL" id="MBC5622664.1"/>
    </source>
</evidence>
<evidence type="ECO:0000259" key="5">
    <source>
        <dbReference type="Pfam" id="PF04542"/>
    </source>
</evidence>
<dbReference type="InterPro" id="IPR014284">
    <property type="entry name" value="RNA_pol_sigma-70_dom"/>
</dbReference>